<evidence type="ECO:0000256" key="1">
    <source>
        <dbReference type="SAM" id="Phobius"/>
    </source>
</evidence>
<feature type="transmembrane region" description="Helical" evidence="1">
    <location>
        <begin position="62"/>
        <end position="85"/>
    </location>
</feature>
<evidence type="ECO:0000313" key="2">
    <source>
        <dbReference type="EMBL" id="MDA3624995.1"/>
    </source>
</evidence>
<dbReference type="EMBL" id="JAQGLA010000006">
    <property type="protein sequence ID" value="MDA3624995.1"/>
    <property type="molecule type" value="Genomic_DNA"/>
</dbReference>
<name>A0ABT4UTG3_9PSEU</name>
<keyword evidence="1" id="KW-0812">Transmembrane</keyword>
<sequence>MPTTSVPATSSIFFQELSANLSAIFPETLPEMSTLSAKLAILVTPLAPILARAFITSPKTSAILASFGATLLIVLISLVMTSLILPTVLEMNPTACGTTHAKETTGGARASSA</sequence>
<dbReference type="Proteomes" id="UP001210380">
    <property type="component" value="Unassembled WGS sequence"/>
</dbReference>
<proteinExistence type="predicted"/>
<feature type="transmembrane region" description="Helical" evidence="1">
    <location>
        <begin position="35"/>
        <end position="55"/>
    </location>
</feature>
<dbReference type="RefSeq" id="WP_270947590.1">
    <property type="nucleotide sequence ID" value="NZ_JAQGLA010000006.1"/>
</dbReference>
<accession>A0ABT4UTG3</accession>
<organism evidence="2 3">
    <name type="scientific">Saccharopolyspora oryzae</name>
    <dbReference type="NCBI Taxonomy" id="2997343"/>
    <lineage>
        <taxon>Bacteria</taxon>
        <taxon>Bacillati</taxon>
        <taxon>Actinomycetota</taxon>
        <taxon>Actinomycetes</taxon>
        <taxon>Pseudonocardiales</taxon>
        <taxon>Pseudonocardiaceae</taxon>
        <taxon>Saccharopolyspora</taxon>
    </lineage>
</organism>
<protein>
    <submittedName>
        <fullName evidence="2">Uncharacterized protein</fullName>
    </submittedName>
</protein>
<evidence type="ECO:0000313" key="3">
    <source>
        <dbReference type="Proteomes" id="UP001210380"/>
    </source>
</evidence>
<reference evidence="2 3" key="1">
    <citation type="submission" date="2022-11" db="EMBL/GenBank/DDBJ databases">
        <title>Draft genome sequence of Saccharopolyspora sp. WRP15-2 isolated from rhizosphere soils of wild rice in Thailand.</title>
        <authorList>
            <person name="Duangmal K."/>
            <person name="Kammanee S."/>
            <person name="Muangham S."/>
        </authorList>
    </citation>
    <scope>NUCLEOTIDE SEQUENCE [LARGE SCALE GENOMIC DNA]</scope>
    <source>
        <strain evidence="2 3">WRP15-2</strain>
    </source>
</reference>
<keyword evidence="1" id="KW-1133">Transmembrane helix</keyword>
<comment type="caution">
    <text evidence="2">The sequence shown here is derived from an EMBL/GenBank/DDBJ whole genome shotgun (WGS) entry which is preliminary data.</text>
</comment>
<keyword evidence="1" id="KW-0472">Membrane</keyword>
<keyword evidence="3" id="KW-1185">Reference proteome</keyword>
<gene>
    <name evidence="2" type="ORF">OU415_06090</name>
</gene>